<evidence type="ECO:0000256" key="2">
    <source>
        <dbReference type="ARBA" id="ARBA00013090"/>
    </source>
</evidence>
<evidence type="ECO:0000256" key="4">
    <source>
        <dbReference type="ARBA" id="ARBA00022984"/>
    </source>
</evidence>
<dbReference type="InterPro" id="IPR004391">
    <property type="entry name" value="Glu_race"/>
</dbReference>
<evidence type="ECO:0000256" key="5">
    <source>
        <dbReference type="ARBA" id="ARBA00023235"/>
    </source>
</evidence>
<feature type="binding site" evidence="8">
    <location>
        <begin position="183"/>
        <end position="184"/>
    </location>
    <ligand>
        <name>substrate</name>
    </ligand>
</feature>
<evidence type="ECO:0000256" key="6">
    <source>
        <dbReference type="ARBA" id="ARBA00023316"/>
    </source>
</evidence>
<evidence type="ECO:0000256" key="8">
    <source>
        <dbReference type="HAMAP-Rule" id="MF_00258"/>
    </source>
</evidence>
<comment type="caution">
    <text evidence="9">The sequence shown here is derived from an EMBL/GenBank/DDBJ whole genome shotgun (WGS) entry which is preliminary data.</text>
</comment>
<dbReference type="InterPro" id="IPR018187">
    <property type="entry name" value="Asp/Glu_racemase_AS_1"/>
</dbReference>
<keyword evidence="4 8" id="KW-0573">Peptidoglycan synthesis</keyword>
<dbReference type="UniPathway" id="UPA00219"/>
<organism evidence="9 10">
    <name type="scientific">Acetobacteroides hydrogenigenes</name>
    <dbReference type="NCBI Taxonomy" id="979970"/>
    <lineage>
        <taxon>Bacteria</taxon>
        <taxon>Pseudomonadati</taxon>
        <taxon>Bacteroidota</taxon>
        <taxon>Bacteroidia</taxon>
        <taxon>Bacteroidales</taxon>
        <taxon>Rikenellaceae</taxon>
        <taxon>Acetobacteroides</taxon>
    </lineage>
</organism>
<evidence type="ECO:0000313" key="9">
    <source>
        <dbReference type="EMBL" id="TCN72938.1"/>
    </source>
</evidence>
<evidence type="ECO:0000256" key="7">
    <source>
        <dbReference type="ARBA" id="ARBA00070053"/>
    </source>
</evidence>
<evidence type="ECO:0000256" key="1">
    <source>
        <dbReference type="ARBA" id="ARBA00001602"/>
    </source>
</evidence>
<dbReference type="Gene3D" id="3.40.50.1860">
    <property type="match status" value="2"/>
</dbReference>
<dbReference type="InterPro" id="IPR015942">
    <property type="entry name" value="Asp/Glu/hydantoin_racemase"/>
</dbReference>
<feature type="active site" description="Proton donor/acceptor" evidence="8">
    <location>
        <position position="72"/>
    </location>
</feature>
<proteinExistence type="inferred from homology"/>
<dbReference type="AlphaFoldDB" id="A0A4R2EWA1"/>
<keyword evidence="5 8" id="KW-0413">Isomerase</keyword>
<feature type="binding site" evidence="8">
    <location>
        <begin position="73"/>
        <end position="74"/>
    </location>
    <ligand>
        <name>substrate</name>
    </ligand>
</feature>
<dbReference type="GO" id="GO:0008360">
    <property type="term" value="P:regulation of cell shape"/>
    <property type="evidence" value="ECO:0007669"/>
    <property type="project" value="UniProtKB-KW"/>
</dbReference>
<feature type="active site" description="Proton donor/acceptor" evidence="8">
    <location>
        <position position="182"/>
    </location>
</feature>
<dbReference type="OrthoDB" id="9801055at2"/>
<comment type="catalytic activity">
    <reaction evidence="1 8">
        <text>L-glutamate = D-glutamate</text>
        <dbReference type="Rhea" id="RHEA:12813"/>
        <dbReference type="ChEBI" id="CHEBI:29985"/>
        <dbReference type="ChEBI" id="CHEBI:29986"/>
        <dbReference type="EC" id="5.1.1.3"/>
    </reaction>
</comment>
<accession>A0A4R2EWA1</accession>
<dbReference type="Pfam" id="PF01177">
    <property type="entry name" value="Asp_Glu_race"/>
    <property type="match status" value="1"/>
</dbReference>
<keyword evidence="10" id="KW-1185">Reference proteome</keyword>
<comment type="function">
    <text evidence="8">Provides the (R)-glutamate required for cell wall biosynthesis.</text>
</comment>
<dbReference type="GO" id="GO:0008881">
    <property type="term" value="F:glutamate racemase activity"/>
    <property type="evidence" value="ECO:0007669"/>
    <property type="project" value="UniProtKB-UniRule"/>
</dbReference>
<dbReference type="GO" id="GO:0071555">
    <property type="term" value="P:cell wall organization"/>
    <property type="evidence" value="ECO:0007669"/>
    <property type="project" value="UniProtKB-KW"/>
</dbReference>
<dbReference type="FunFam" id="3.40.50.1860:FF:000002">
    <property type="entry name" value="Glutamate racemase"/>
    <property type="match status" value="1"/>
</dbReference>
<evidence type="ECO:0000313" key="10">
    <source>
        <dbReference type="Proteomes" id="UP000294830"/>
    </source>
</evidence>
<name>A0A4R2EWA1_9BACT</name>
<feature type="binding site" evidence="8">
    <location>
        <begin position="41"/>
        <end position="42"/>
    </location>
    <ligand>
        <name>substrate</name>
    </ligand>
</feature>
<dbReference type="NCBIfam" id="TIGR00067">
    <property type="entry name" value="glut_race"/>
    <property type="match status" value="1"/>
</dbReference>
<dbReference type="EC" id="5.1.1.3" evidence="2 8"/>
<dbReference type="EMBL" id="SLWB01000001">
    <property type="protein sequence ID" value="TCN72938.1"/>
    <property type="molecule type" value="Genomic_DNA"/>
</dbReference>
<dbReference type="Proteomes" id="UP000294830">
    <property type="component" value="Unassembled WGS sequence"/>
</dbReference>
<dbReference type="HAMAP" id="MF_00258">
    <property type="entry name" value="Glu_racemase"/>
    <property type="match status" value="1"/>
</dbReference>
<dbReference type="SUPFAM" id="SSF53681">
    <property type="entry name" value="Aspartate/glutamate racemase"/>
    <property type="match status" value="2"/>
</dbReference>
<dbReference type="RefSeq" id="WP_131837725.1">
    <property type="nucleotide sequence ID" value="NZ_SLWB01000001.1"/>
</dbReference>
<sequence>MKQPIGVFDSGVGGLSVWKEIAALLPNEDIIYYADNANCPYGPKSQKEVVDLSDAIVKFFVSKGVKLVVVACNTATAAAIDYLRASYNLPFVGMEPAVKPAAILTKTKCVGILATAGTLGGRLFRATTERYASDIKVVKQVGTGLVELVENGEQYSPKAEELLKKYVQPMIKRGADHIVLGCTHYPFFRPLVDRIAGEGVTIIDPAPAIARRVNDILEDQHLKASDTDAPKYYFYSSGTSSTMKTLLEEVLHVDTAKVALEENFTL</sequence>
<keyword evidence="3 8" id="KW-0133">Cell shape</keyword>
<dbReference type="PROSITE" id="PS00923">
    <property type="entry name" value="ASP_GLU_RACEMASE_1"/>
    <property type="match status" value="1"/>
</dbReference>
<gene>
    <name evidence="8" type="primary">murI</name>
    <name evidence="9" type="ORF">CLV25_101156</name>
</gene>
<dbReference type="PANTHER" id="PTHR21198">
    <property type="entry name" value="GLUTAMATE RACEMASE"/>
    <property type="match status" value="1"/>
</dbReference>
<dbReference type="GO" id="GO:0009252">
    <property type="term" value="P:peptidoglycan biosynthetic process"/>
    <property type="evidence" value="ECO:0007669"/>
    <property type="project" value="UniProtKB-UniRule"/>
</dbReference>
<reference evidence="9 10" key="1">
    <citation type="submission" date="2019-03" db="EMBL/GenBank/DDBJ databases">
        <title>Genomic Encyclopedia of Archaeal and Bacterial Type Strains, Phase II (KMG-II): from individual species to whole genera.</title>
        <authorList>
            <person name="Goeker M."/>
        </authorList>
    </citation>
    <scope>NUCLEOTIDE SEQUENCE [LARGE SCALE GENOMIC DNA]</scope>
    <source>
        <strain evidence="9 10">RL-C</strain>
    </source>
</reference>
<evidence type="ECO:0000256" key="3">
    <source>
        <dbReference type="ARBA" id="ARBA00022960"/>
    </source>
</evidence>
<protein>
    <recommendedName>
        <fullName evidence="7 8">Glutamate racemase</fullName>
        <ecNumber evidence="2 8">5.1.1.3</ecNumber>
    </recommendedName>
</protein>
<feature type="binding site" evidence="8">
    <location>
        <begin position="9"/>
        <end position="10"/>
    </location>
    <ligand>
        <name>substrate</name>
    </ligand>
</feature>
<dbReference type="PANTHER" id="PTHR21198:SF2">
    <property type="entry name" value="GLUTAMATE RACEMASE"/>
    <property type="match status" value="1"/>
</dbReference>
<keyword evidence="6 8" id="KW-0961">Cell wall biogenesis/degradation</keyword>
<comment type="similarity">
    <text evidence="8">Belongs to the aspartate/glutamate racemases family.</text>
</comment>
<dbReference type="InterPro" id="IPR001920">
    <property type="entry name" value="Asp/Glu_race"/>
</dbReference>
<comment type="pathway">
    <text evidence="8">Cell wall biogenesis; peptidoglycan biosynthesis.</text>
</comment>